<keyword evidence="2" id="KW-1185">Reference proteome</keyword>
<dbReference type="Proteomes" id="UP000193307">
    <property type="component" value="Unassembled WGS sequence"/>
</dbReference>
<dbReference type="PRINTS" id="PR00081">
    <property type="entry name" value="GDHRDH"/>
</dbReference>
<dbReference type="PANTHER" id="PTHR43544">
    <property type="entry name" value="SHORT-CHAIN DEHYDROGENASE/REDUCTASE"/>
    <property type="match status" value="1"/>
</dbReference>
<dbReference type="Gene3D" id="3.40.50.720">
    <property type="entry name" value="NAD(P)-binding Rossmann-like Domain"/>
    <property type="match status" value="1"/>
</dbReference>
<evidence type="ECO:0000313" key="2">
    <source>
        <dbReference type="Proteomes" id="UP000193307"/>
    </source>
</evidence>
<dbReference type="InterPro" id="IPR051468">
    <property type="entry name" value="Fungal_SecMetab_SDRs"/>
</dbReference>
<dbReference type="Pfam" id="PF00106">
    <property type="entry name" value="adh_short"/>
    <property type="match status" value="1"/>
</dbReference>
<protein>
    <submittedName>
        <fullName evidence="1">C-factor</fullName>
    </submittedName>
</protein>
<proteinExistence type="predicted"/>
<name>A0A1Y5SDY7_9RHOB</name>
<dbReference type="RefSeq" id="WP_306455983.1">
    <property type="nucleotide sequence ID" value="NZ_FNZV01000003.1"/>
</dbReference>
<organism evidence="1 2">
    <name type="scientific">Pacificibacter marinus</name>
    <dbReference type="NCBI Taxonomy" id="658057"/>
    <lineage>
        <taxon>Bacteria</taxon>
        <taxon>Pseudomonadati</taxon>
        <taxon>Pseudomonadota</taxon>
        <taxon>Alphaproteobacteria</taxon>
        <taxon>Rhodobacterales</taxon>
        <taxon>Roseobacteraceae</taxon>
        <taxon>Pacificibacter</taxon>
    </lineage>
</organism>
<gene>
    <name evidence="1" type="primary">csgA</name>
    <name evidence="1" type="ORF">PAM7971_01711</name>
</gene>
<dbReference type="GO" id="GO:0016491">
    <property type="term" value="F:oxidoreductase activity"/>
    <property type="evidence" value="ECO:0007669"/>
    <property type="project" value="TreeGrafter"/>
</dbReference>
<sequence>MRALIIGHTGGIGSAVASALGKRGVDVVGVSRSTHGLDLRNPESIEAVFAAVSGQFDLVIVATGQLDGAGRKPEKSLKALTYDAMADQFAVNTIGPALILRQLPRLLPKDRPCTVAVLSARVGSIGDNKMGGWYSYRAAKAATNQVVHSAAIELSRSHKLSCIIAYHPGTVATPFTAQHQGNNKTVGAQDAAHNMLAVLDGMTPSDTGNFFDWRGAPVVW</sequence>
<dbReference type="AlphaFoldDB" id="A0A1Y5SDY7"/>
<dbReference type="PANTHER" id="PTHR43544:SF12">
    <property type="entry name" value="NAD(P)-BINDING ROSSMANN-FOLD SUPERFAMILY PROTEIN"/>
    <property type="match status" value="1"/>
</dbReference>
<reference evidence="1 2" key="1">
    <citation type="submission" date="2017-03" db="EMBL/GenBank/DDBJ databases">
        <authorList>
            <person name="Afonso C.L."/>
            <person name="Miller P.J."/>
            <person name="Scott M.A."/>
            <person name="Spackman E."/>
            <person name="Goraichik I."/>
            <person name="Dimitrov K.M."/>
            <person name="Suarez D.L."/>
            <person name="Swayne D.E."/>
        </authorList>
    </citation>
    <scope>NUCLEOTIDE SEQUENCE [LARGE SCALE GENOMIC DNA]</scope>
    <source>
        <strain evidence="1 2">CECT 7971</strain>
    </source>
</reference>
<dbReference type="InterPro" id="IPR036291">
    <property type="entry name" value="NAD(P)-bd_dom_sf"/>
</dbReference>
<dbReference type="InterPro" id="IPR002347">
    <property type="entry name" value="SDR_fam"/>
</dbReference>
<dbReference type="EMBL" id="FWFW01000004">
    <property type="protein sequence ID" value="SLN38401.1"/>
    <property type="molecule type" value="Genomic_DNA"/>
</dbReference>
<dbReference type="SUPFAM" id="SSF51735">
    <property type="entry name" value="NAD(P)-binding Rossmann-fold domains"/>
    <property type="match status" value="1"/>
</dbReference>
<dbReference type="STRING" id="658057.SAMN04488032_103158"/>
<dbReference type="GO" id="GO:0005737">
    <property type="term" value="C:cytoplasm"/>
    <property type="evidence" value="ECO:0007669"/>
    <property type="project" value="TreeGrafter"/>
</dbReference>
<evidence type="ECO:0000313" key="1">
    <source>
        <dbReference type="EMBL" id="SLN38401.1"/>
    </source>
</evidence>
<accession>A0A1Y5SDY7</accession>